<dbReference type="OrthoDB" id="9810135at2"/>
<dbReference type="InterPro" id="IPR016195">
    <property type="entry name" value="Pol/histidinol_Pase-like"/>
</dbReference>
<dbReference type="CDD" id="cd19067">
    <property type="entry name" value="PfuEndoQ-like"/>
    <property type="match status" value="1"/>
</dbReference>
<accession>A0A1M7SNY3</accession>
<dbReference type="AlphaFoldDB" id="A0A1M7SNY3"/>
<gene>
    <name evidence="7" type="ORF">SAMN02745728_01089</name>
</gene>
<keyword evidence="4 5" id="KW-0067">ATP-binding</keyword>
<dbReference type="InterPro" id="IPR014016">
    <property type="entry name" value="UvrD-like_ATP-bd"/>
</dbReference>
<dbReference type="InterPro" id="IPR013986">
    <property type="entry name" value="DExx_box_DNA_helicase_dom_sf"/>
</dbReference>
<keyword evidence="8" id="KW-1185">Reference proteome</keyword>
<dbReference type="EMBL" id="FRDI01000004">
    <property type="protein sequence ID" value="SHN60155.1"/>
    <property type="molecule type" value="Genomic_DNA"/>
</dbReference>
<dbReference type="Gene3D" id="1.10.486.10">
    <property type="entry name" value="PCRA, domain 4"/>
    <property type="match status" value="1"/>
</dbReference>
<dbReference type="InterPro" id="IPR014017">
    <property type="entry name" value="DNA_helicase_UvrD-like_C"/>
</dbReference>
<dbReference type="Gene3D" id="3.40.50.300">
    <property type="entry name" value="P-loop containing nucleotide triphosphate hydrolases"/>
    <property type="match status" value="3"/>
</dbReference>
<dbReference type="Gene3D" id="1.10.10.160">
    <property type="match status" value="1"/>
</dbReference>
<dbReference type="SUPFAM" id="SSF89550">
    <property type="entry name" value="PHP domain-like"/>
    <property type="match status" value="1"/>
</dbReference>
<protein>
    <submittedName>
        <fullName evidence="7">TIGR00375 family protein</fullName>
    </submittedName>
</protein>
<sequence length="1078" mass="121000">MQTFRADLHIHSRFSRATSSKLTAHYLAAWAKIKGLELIGTGDITHPVWREELKEKLVYNNKTGFYHLKNAVDIDHELPLYSGLKISGETNFILQGEISSVYKKNGKVRKIHNIVYFPNFEVADKFSEKLGKIGNISSDGRPTVGLDAKQVLEMVLESHPDSFLIPAHIWTPWFSLFGSKSGFDSVEECFGSLSEHIFALETGLSSNQEMNRLISSLDRFKLVSNSDAHSGENLGREANIFSGTLSYQGVLNALRGSDGKSINSTNLIGTIEFFPEEGKYHLDGHRKCNIVMEPSESRARHGICPVCGKPLTIGVLNRVLELADRETPVFKSASSEQSLIPLAELISEVVGTNSKSRRVSDMHARLISRFGAELSILSQVPEDELMRFSAPLGEAISRMRHGAVLREGGYDGEYGVVRVFSEKEQKELLKRGTLVGFSLDNLIVPLCPSREKKEAQQQEQSDPNDHLNEVLMPALPKNYEEVIREIRFNVNQKRALCSSAGPNLVIAGPGSGKTRTLIGRILHLIENSISIKNILALTFTRRAATEIDQRLLQYLGGGTPIPRVDTLYALAFEVWQNTHRSKPILLSSENALKLFIEANGEQNITKLRDNFQEINLNRERLLPLKDELKIQYQNYCQQKTAWNLADLIELLESWREQMDTGIYSRPWTHILVDEIQDLSNLQLALIKALTPPDGLGFFAVGDPDQSICSFQGAGGDVENSLRENWPHLNVIHLDENYRSTPELLELSSGFIRSYALSPTMHQAGLSTDQTQKQGDIRVFHASSDKSEAFWIGSQIKSFLGLPSHNIIDHAKNIDKNTSHFDSIDGKGEYSLSDIVVLVRTKELIPVIKNTLQRMGVPCSTPETEVFWREPRVEMIINAASRQFGINLTEEENLKCPEKIIAKGPLGIAAYFSDSLPFDALFWQSQAFKTLVKSFDKYSGWSGLINWISMQSELELAKNNSEKVQLLTINAAKGLEFKIVFLPGLEDGLIPFMGVDFLSGKLKNKSLSVNIDEERRIFYVGLTRAQDAVLMSYSSKREFSGHALRLKPSKFIHELPKRNILFSTLKAHHSIRETQLKLL</sequence>
<proteinExistence type="predicted"/>
<evidence type="ECO:0000313" key="7">
    <source>
        <dbReference type="EMBL" id="SHN60155.1"/>
    </source>
</evidence>
<dbReference type="GO" id="GO:0140097">
    <property type="term" value="F:catalytic activity, acting on DNA"/>
    <property type="evidence" value="ECO:0007669"/>
    <property type="project" value="UniProtKB-ARBA"/>
</dbReference>
<feature type="binding site" evidence="5">
    <location>
        <begin position="507"/>
        <end position="514"/>
    </location>
    <ligand>
        <name>ATP</name>
        <dbReference type="ChEBI" id="CHEBI:30616"/>
    </ligand>
</feature>
<dbReference type="Pfam" id="PF13361">
    <property type="entry name" value="UvrD_C"/>
    <property type="match status" value="2"/>
</dbReference>
<dbReference type="GO" id="GO:0016787">
    <property type="term" value="F:hydrolase activity"/>
    <property type="evidence" value="ECO:0007669"/>
    <property type="project" value="UniProtKB-UniRule"/>
</dbReference>
<dbReference type="RefSeq" id="WP_072696775.1">
    <property type="nucleotide sequence ID" value="NZ_FRDI01000004.1"/>
</dbReference>
<dbReference type="PANTHER" id="PTHR40084:SF1">
    <property type="entry name" value="PHOSPHOTRANSFERASE"/>
    <property type="match status" value="1"/>
</dbReference>
<keyword evidence="1 5" id="KW-0547">Nucleotide-binding</keyword>
<dbReference type="InterPro" id="IPR027417">
    <property type="entry name" value="P-loop_NTPase"/>
</dbReference>
<dbReference type="STRING" id="1121455.SAMN02745728_01089"/>
<dbReference type="PROSITE" id="PS51198">
    <property type="entry name" value="UVRD_HELICASE_ATP_BIND"/>
    <property type="match status" value="1"/>
</dbReference>
<dbReference type="GO" id="GO:0004386">
    <property type="term" value="F:helicase activity"/>
    <property type="evidence" value="ECO:0007669"/>
    <property type="project" value="UniProtKB-UniRule"/>
</dbReference>
<keyword evidence="3 5" id="KW-0347">Helicase</keyword>
<evidence type="ECO:0000256" key="5">
    <source>
        <dbReference type="PROSITE-ProRule" id="PRU00560"/>
    </source>
</evidence>
<name>A0A1M7SNY3_9BACT</name>
<dbReference type="GO" id="GO:0005524">
    <property type="term" value="F:ATP binding"/>
    <property type="evidence" value="ECO:0007669"/>
    <property type="project" value="UniProtKB-UniRule"/>
</dbReference>
<organism evidence="7 8">
    <name type="scientific">Desulfovibrio litoralis DSM 11393</name>
    <dbReference type="NCBI Taxonomy" id="1121455"/>
    <lineage>
        <taxon>Bacteria</taxon>
        <taxon>Pseudomonadati</taxon>
        <taxon>Thermodesulfobacteriota</taxon>
        <taxon>Desulfovibrionia</taxon>
        <taxon>Desulfovibrionales</taxon>
        <taxon>Desulfovibrionaceae</taxon>
        <taxon>Desulfovibrio</taxon>
    </lineage>
</organism>
<reference evidence="7 8" key="1">
    <citation type="submission" date="2016-12" db="EMBL/GenBank/DDBJ databases">
        <authorList>
            <person name="Song W.-J."/>
            <person name="Kurnit D.M."/>
        </authorList>
    </citation>
    <scope>NUCLEOTIDE SEQUENCE [LARGE SCALE GENOMIC DNA]</scope>
    <source>
        <strain evidence="7 8">DSM 11393</strain>
    </source>
</reference>
<evidence type="ECO:0000256" key="1">
    <source>
        <dbReference type="ARBA" id="ARBA00022741"/>
    </source>
</evidence>
<evidence type="ECO:0000256" key="3">
    <source>
        <dbReference type="ARBA" id="ARBA00022806"/>
    </source>
</evidence>
<dbReference type="SUPFAM" id="SSF52540">
    <property type="entry name" value="P-loop containing nucleoside triphosphate hydrolases"/>
    <property type="match status" value="1"/>
</dbReference>
<keyword evidence="2 5" id="KW-0378">Hydrolase</keyword>
<dbReference type="Proteomes" id="UP000186469">
    <property type="component" value="Unassembled WGS sequence"/>
</dbReference>
<evidence type="ECO:0000256" key="4">
    <source>
        <dbReference type="ARBA" id="ARBA00022840"/>
    </source>
</evidence>
<dbReference type="Pfam" id="PF00580">
    <property type="entry name" value="UvrD-helicase"/>
    <property type="match status" value="2"/>
</dbReference>
<dbReference type="PANTHER" id="PTHR40084">
    <property type="entry name" value="PHOSPHOHYDROLASE, PHP FAMILY"/>
    <property type="match status" value="1"/>
</dbReference>
<evidence type="ECO:0000256" key="2">
    <source>
        <dbReference type="ARBA" id="ARBA00022801"/>
    </source>
</evidence>
<dbReference type="CDD" id="cd17932">
    <property type="entry name" value="DEXQc_UvrD"/>
    <property type="match status" value="1"/>
</dbReference>
<dbReference type="Gene3D" id="3.20.20.140">
    <property type="entry name" value="Metal-dependent hydrolases"/>
    <property type="match status" value="1"/>
</dbReference>
<evidence type="ECO:0000313" key="8">
    <source>
        <dbReference type="Proteomes" id="UP000186469"/>
    </source>
</evidence>
<feature type="domain" description="UvrD-like helicase ATP-binding" evidence="6">
    <location>
        <begin position="486"/>
        <end position="740"/>
    </location>
</feature>
<evidence type="ECO:0000259" key="6">
    <source>
        <dbReference type="PROSITE" id="PS51198"/>
    </source>
</evidence>